<dbReference type="Proteomes" id="UP000708208">
    <property type="component" value="Unassembled WGS sequence"/>
</dbReference>
<reference evidence="1" key="1">
    <citation type="submission" date="2021-06" db="EMBL/GenBank/DDBJ databases">
        <authorList>
            <person name="Hodson N. C."/>
            <person name="Mongue J. A."/>
            <person name="Jaron S. K."/>
        </authorList>
    </citation>
    <scope>NUCLEOTIDE SEQUENCE</scope>
</reference>
<keyword evidence="2" id="KW-1185">Reference proteome</keyword>
<gene>
    <name evidence="1" type="ORF">AFUS01_LOCUS23575</name>
</gene>
<protein>
    <submittedName>
        <fullName evidence="1">Uncharacterized protein</fullName>
    </submittedName>
</protein>
<dbReference type="AlphaFoldDB" id="A0A8J2P8P5"/>
<proteinExistence type="predicted"/>
<dbReference type="EMBL" id="CAJVCH010285908">
    <property type="protein sequence ID" value="CAG7784917.1"/>
    <property type="molecule type" value="Genomic_DNA"/>
</dbReference>
<evidence type="ECO:0000313" key="1">
    <source>
        <dbReference type="EMBL" id="CAG7784917.1"/>
    </source>
</evidence>
<name>A0A8J2P8P5_9HEXA</name>
<evidence type="ECO:0000313" key="2">
    <source>
        <dbReference type="Proteomes" id="UP000708208"/>
    </source>
</evidence>
<feature type="non-terminal residue" evidence="1">
    <location>
        <position position="1"/>
    </location>
</feature>
<sequence>FVPLWGSKPSNFANDYVCLFNAVRFLVAFLDEKYNEFVPFHIVAPLSLL</sequence>
<comment type="caution">
    <text evidence="1">The sequence shown here is derived from an EMBL/GenBank/DDBJ whole genome shotgun (WGS) entry which is preliminary data.</text>
</comment>
<organism evidence="1 2">
    <name type="scientific">Allacma fusca</name>
    <dbReference type="NCBI Taxonomy" id="39272"/>
    <lineage>
        <taxon>Eukaryota</taxon>
        <taxon>Metazoa</taxon>
        <taxon>Ecdysozoa</taxon>
        <taxon>Arthropoda</taxon>
        <taxon>Hexapoda</taxon>
        <taxon>Collembola</taxon>
        <taxon>Symphypleona</taxon>
        <taxon>Sminthuridae</taxon>
        <taxon>Allacma</taxon>
    </lineage>
</organism>
<accession>A0A8J2P8P5</accession>